<dbReference type="EMBL" id="JAIEZQ010000002">
    <property type="protein sequence ID" value="MBY9075172.1"/>
    <property type="molecule type" value="Genomic_DNA"/>
</dbReference>
<protein>
    <submittedName>
        <fullName evidence="2">Uncharacterized protein</fullName>
    </submittedName>
</protein>
<proteinExistence type="predicted"/>
<name>A0ABS7RNR5_9ACTN</name>
<keyword evidence="3" id="KW-1185">Reference proteome</keyword>
<evidence type="ECO:0000256" key="1">
    <source>
        <dbReference type="SAM" id="MobiDB-lite"/>
    </source>
</evidence>
<sequence length="51" mass="5759">MTYGLIDAHVNQVDFFDTVGGREVVRLVQQRRHPRRDEAAPPSIPAQRDGS</sequence>
<feature type="region of interest" description="Disordered" evidence="1">
    <location>
        <begin position="28"/>
        <end position="51"/>
    </location>
</feature>
<dbReference type="Proteomes" id="UP000754710">
    <property type="component" value="Unassembled WGS sequence"/>
</dbReference>
<gene>
    <name evidence="2" type="ORF">K1X13_10110</name>
</gene>
<organism evidence="2 3">
    <name type="scientific">Nocardioides jiangsuensis</name>
    <dbReference type="NCBI Taxonomy" id="2866161"/>
    <lineage>
        <taxon>Bacteria</taxon>
        <taxon>Bacillati</taxon>
        <taxon>Actinomycetota</taxon>
        <taxon>Actinomycetes</taxon>
        <taxon>Propionibacteriales</taxon>
        <taxon>Nocardioidaceae</taxon>
        <taxon>Nocardioides</taxon>
    </lineage>
</organism>
<evidence type="ECO:0000313" key="2">
    <source>
        <dbReference type="EMBL" id="MBY9075172.1"/>
    </source>
</evidence>
<reference evidence="2 3" key="1">
    <citation type="submission" date="2021-08" db="EMBL/GenBank/DDBJ databases">
        <title>Nocardioides bacterium WL0053 sp. nov., isolated from the sediment.</title>
        <authorList>
            <person name="Wang L."/>
            <person name="Zhang D."/>
            <person name="Zhang A."/>
        </authorList>
    </citation>
    <scope>NUCLEOTIDE SEQUENCE [LARGE SCALE GENOMIC DNA]</scope>
    <source>
        <strain evidence="2 3">WL0053</strain>
    </source>
</reference>
<evidence type="ECO:0000313" key="3">
    <source>
        <dbReference type="Proteomes" id="UP000754710"/>
    </source>
</evidence>
<comment type="caution">
    <text evidence="2">The sequence shown here is derived from an EMBL/GenBank/DDBJ whole genome shotgun (WGS) entry which is preliminary data.</text>
</comment>
<accession>A0ABS7RNR5</accession>
<dbReference type="RefSeq" id="WP_221024958.1">
    <property type="nucleotide sequence ID" value="NZ_JAIEZQ010000002.1"/>
</dbReference>